<sequence length="181" mass="21613">MFKYLIVRSRKYIFIILTVTIFSLFTSSKSFSEENVFIIDNVKVEGAIDINFSRDKYINKAFLNSFKILMSKILLSRDLNKISNIKLNKIKNLINSFQILEESYRNDEYKATFKIFYNDIKVIELLKQKNISFSQPKNISAIFFPILFVNEEIQDFYENFFYKQWTTVEINNELINFILPL</sequence>
<proteinExistence type="predicted"/>
<evidence type="ECO:0000313" key="1">
    <source>
        <dbReference type="EMBL" id="SVE38109.1"/>
    </source>
</evidence>
<accession>A0A383D1F3</accession>
<gene>
    <name evidence="1" type="ORF">METZ01_LOCUS490963</name>
</gene>
<dbReference type="EMBL" id="UINC01213369">
    <property type="protein sequence ID" value="SVE38109.1"/>
    <property type="molecule type" value="Genomic_DNA"/>
</dbReference>
<organism evidence="1">
    <name type="scientific">marine metagenome</name>
    <dbReference type="NCBI Taxonomy" id="408172"/>
    <lineage>
        <taxon>unclassified sequences</taxon>
        <taxon>metagenomes</taxon>
        <taxon>ecological metagenomes</taxon>
    </lineage>
</organism>
<name>A0A383D1F3_9ZZZZ</name>
<feature type="non-terminal residue" evidence="1">
    <location>
        <position position="181"/>
    </location>
</feature>
<reference evidence="1" key="1">
    <citation type="submission" date="2018-05" db="EMBL/GenBank/DDBJ databases">
        <authorList>
            <person name="Lanie J.A."/>
            <person name="Ng W.-L."/>
            <person name="Kazmierczak K.M."/>
            <person name="Andrzejewski T.M."/>
            <person name="Davidsen T.M."/>
            <person name="Wayne K.J."/>
            <person name="Tettelin H."/>
            <person name="Glass J.I."/>
            <person name="Rusch D."/>
            <person name="Podicherti R."/>
            <person name="Tsui H.-C.T."/>
            <person name="Winkler M.E."/>
        </authorList>
    </citation>
    <scope>NUCLEOTIDE SEQUENCE</scope>
</reference>
<dbReference type="AlphaFoldDB" id="A0A383D1F3"/>
<protein>
    <submittedName>
        <fullName evidence="1">Uncharacterized protein</fullName>
    </submittedName>
</protein>